<protein>
    <submittedName>
        <fullName evidence="2">Lytic transglycosylase domain-containing protein</fullName>
    </submittedName>
</protein>
<proteinExistence type="predicted"/>
<keyword evidence="3" id="KW-1185">Reference proteome</keyword>
<dbReference type="RefSeq" id="WP_377277086.1">
    <property type="nucleotide sequence ID" value="NZ_JBHSGL010000005.1"/>
</dbReference>
<reference evidence="3" key="1">
    <citation type="journal article" date="2019" name="Int. J. Syst. Evol. Microbiol.">
        <title>The Global Catalogue of Microorganisms (GCM) 10K type strain sequencing project: providing services to taxonomists for standard genome sequencing and annotation.</title>
        <authorList>
            <consortium name="The Broad Institute Genomics Platform"/>
            <consortium name="The Broad Institute Genome Sequencing Center for Infectious Disease"/>
            <person name="Wu L."/>
            <person name="Ma J."/>
        </authorList>
    </citation>
    <scope>NUCLEOTIDE SEQUENCE [LARGE SCALE GENOMIC DNA]</scope>
    <source>
        <strain evidence="3">CGMCC 1.12151</strain>
    </source>
</reference>
<comment type="caution">
    <text evidence="2">The sequence shown here is derived from an EMBL/GenBank/DDBJ whole genome shotgun (WGS) entry which is preliminary data.</text>
</comment>
<evidence type="ECO:0000313" key="2">
    <source>
        <dbReference type="EMBL" id="MFC4712113.1"/>
    </source>
</evidence>
<organism evidence="2 3">
    <name type="scientific">Planococcus dechangensis</name>
    <dbReference type="NCBI Taxonomy" id="1176255"/>
    <lineage>
        <taxon>Bacteria</taxon>
        <taxon>Bacillati</taxon>
        <taxon>Bacillota</taxon>
        <taxon>Bacilli</taxon>
        <taxon>Bacillales</taxon>
        <taxon>Caryophanaceae</taxon>
        <taxon>Planococcus</taxon>
    </lineage>
</organism>
<dbReference type="Gene3D" id="1.10.530.10">
    <property type="match status" value="1"/>
</dbReference>
<dbReference type="EMBL" id="JBHSGL010000005">
    <property type="protein sequence ID" value="MFC4712113.1"/>
    <property type="molecule type" value="Genomic_DNA"/>
</dbReference>
<gene>
    <name evidence="2" type="ORF">ACFO5U_04570</name>
</gene>
<evidence type="ECO:0000313" key="3">
    <source>
        <dbReference type="Proteomes" id="UP001595932"/>
    </source>
</evidence>
<dbReference type="CDD" id="cd13399">
    <property type="entry name" value="Slt35-like"/>
    <property type="match status" value="1"/>
</dbReference>
<dbReference type="InterPro" id="IPR023346">
    <property type="entry name" value="Lysozyme-like_dom_sf"/>
</dbReference>
<keyword evidence="1" id="KW-1133">Transmembrane helix</keyword>
<keyword evidence="1" id="KW-0812">Transmembrane</keyword>
<name>A0ABV9MBY4_9BACL</name>
<dbReference type="SUPFAM" id="SSF53955">
    <property type="entry name" value="Lysozyme-like"/>
    <property type="match status" value="1"/>
</dbReference>
<sequence>MKQNKQKKRSLAWKFGCLLALFPATIVAFTLVAIFGFAQYGDTVKETVQKSQDRVFEVPFPEENIPLYRDAAEIYGIPWTLLAAHHRIETKFSTMDPLLSPVGAEGHMQFMPCTFVGWTHPTCSGLGEGDIPETEKTDPEVIAHHGGYGVDANGDGIADPYDLEDALHSAANYLAQNGAADGDLERAIYRYNHSDAYVADILRYYERYEEEYNQSS</sequence>
<evidence type="ECO:0000256" key="1">
    <source>
        <dbReference type="SAM" id="Phobius"/>
    </source>
</evidence>
<feature type="transmembrane region" description="Helical" evidence="1">
    <location>
        <begin position="12"/>
        <end position="38"/>
    </location>
</feature>
<keyword evidence="1" id="KW-0472">Membrane</keyword>
<accession>A0ABV9MBY4</accession>
<dbReference type="Proteomes" id="UP001595932">
    <property type="component" value="Unassembled WGS sequence"/>
</dbReference>